<dbReference type="InterPro" id="IPR011010">
    <property type="entry name" value="DNA_brk_join_enz"/>
</dbReference>
<dbReference type="EMBL" id="FRAP01000016">
    <property type="protein sequence ID" value="SHL03576.1"/>
    <property type="molecule type" value="Genomic_DNA"/>
</dbReference>
<dbReference type="SUPFAM" id="SSF56349">
    <property type="entry name" value="DNA breaking-rejoining enzymes"/>
    <property type="match status" value="1"/>
</dbReference>
<protein>
    <submittedName>
        <fullName evidence="3">Site-specific recombinase XerD</fullName>
    </submittedName>
</protein>
<dbReference type="GO" id="GO:0003677">
    <property type="term" value="F:DNA binding"/>
    <property type="evidence" value="ECO:0007669"/>
    <property type="project" value="InterPro"/>
</dbReference>
<feature type="domain" description="Tyr recombinase" evidence="2">
    <location>
        <begin position="234"/>
        <end position="446"/>
    </location>
</feature>
<keyword evidence="1" id="KW-0233">DNA recombination</keyword>
<evidence type="ECO:0000256" key="1">
    <source>
        <dbReference type="ARBA" id="ARBA00023172"/>
    </source>
</evidence>
<dbReference type="InterPro" id="IPR002104">
    <property type="entry name" value="Integrase_catalytic"/>
</dbReference>
<sequence>MDTSYDVKVWKIDVYQGARTTSYRVRWSVAGRRWRESFRTMALADAFRSDLVQAARRGEAFEIETGRPMSMARAEREVNWLVFAREYVAMKWPHLAPNSRRNTARALTNATLALVTGDRARPPEKVLRGALARWAFNAGASRSGAPPPELGHALSWLERNTRPVSDLDKPAVARDVLDAFALTGDGATAAPGTVQRQRGVLVNAAEYAVERRLLSRNPITHLAWKAPRTVQTVDRRVVVNPAQARALLAAVAAEMPSGERLVAFFGAMYYAALRPAEAATLRKSNLAVPAEGWGELVLEASTPAAGASWTDSGRRREERQLKHRARGETRVVPSPPELTALLHAHIEKFGTGPDGLLFVGVRGGGLAESTYCRVWRKARDAALGPADLASPLARRPYDLRHAAVSTWLNAGVPPTQVAAWAGHSVAVLLQIYAKCIVGQEDAARRRIDIALRGD</sequence>
<dbReference type="STRING" id="1848.SAMN05443637_116163"/>
<gene>
    <name evidence="3" type="ORF">SAMN05443637_116163</name>
</gene>
<evidence type="ECO:0000313" key="3">
    <source>
        <dbReference type="EMBL" id="SHL03576.1"/>
    </source>
</evidence>
<dbReference type="PANTHER" id="PTHR30349:SF64">
    <property type="entry name" value="PROPHAGE INTEGRASE INTD-RELATED"/>
    <property type="match status" value="1"/>
</dbReference>
<keyword evidence="4" id="KW-1185">Reference proteome</keyword>
<dbReference type="InterPro" id="IPR050090">
    <property type="entry name" value="Tyrosine_recombinase_XerCD"/>
</dbReference>
<dbReference type="AlphaFoldDB" id="A0A1M6XC97"/>
<dbReference type="PANTHER" id="PTHR30349">
    <property type="entry name" value="PHAGE INTEGRASE-RELATED"/>
    <property type="match status" value="1"/>
</dbReference>
<dbReference type="GO" id="GO:0015074">
    <property type="term" value="P:DNA integration"/>
    <property type="evidence" value="ECO:0007669"/>
    <property type="project" value="InterPro"/>
</dbReference>
<dbReference type="PROSITE" id="PS51898">
    <property type="entry name" value="TYR_RECOMBINASE"/>
    <property type="match status" value="1"/>
</dbReference>
<dbReference type="GO" id="GO:0006310">
    <property type="term" value="P:DNA recombination"/>
    <property type="evidence" value="ECO:0007669"/>
    <property type="project" value="UniProtKB-KW"/>
</dbReference>
<dbReference type="OrthoDB" id="3773913at2"/>
<evidence type="ECO:0000313" key="4">
    <source>
        <dbReference type="Proteomes" id="UP000184363"/>
    </source>
</evidence>
<name>A0A1M6XC97_PSETH</name>
<dbReference type="Gene3D" id="1.10.443.10">
    <property type="entry name" value="Intergrase catalytic core"/>
    <property type="match status" value="1"/>
</dbReference>
<dbReference type="Proteomes" id="UP000184363">
    <property type="component" value="Unassembled WGS sequence"/>
</dbReference>
<dbReference type="InterPro" id="IPR013762">
    <property type="entry name" value="Integrase-like_cat_sf"/>
</dbReference>
<reference evidence="3 4" key="1">
    <citation type="submission" date="2016-11" db="EMBL/GenBank/DDBJ databases">
        <authorList>
            <person name="Jaros S."/>
            <person name="Januszkiewicz K."/>
            <person name="Wedrychowicz H."/>
        </authorList>
    </citation>
    <scope>NUCLEOTIDE SEQUENCE [LARGE SCALE GENOMIC DNA]</scope>
    <source>
        <strain evidence="3 4">DSM 43832</strain>
    </source>
</reference>
<accession>A0A1M6XC97</accession>
<organism evidence="3 4">
    <name type="scientific">Pseudonocardia thermophila</name>
    <dbReference type="NCBI Taxonomy" id="1848"/>
    <lineage>
        <taxon>Bacteria</taxon>
        <taxon>Bacillati</taxon>
        <taxon>Actinomycetota</taxon>
        <taxon>Actinomycetes</taxon>
        <taxon>Pseudonocardiales</taxon>
        <taxon>Pseudonocardiaceae</taxon>
        <taxon>Pseudonocardia</taxon>
    </lineage>
</organism>
<evidence type="ECO:0000259" key="2">
    <source>
        <dbReference type="PROSITE" id="PS51898"/>
    </source>
</evidence>
<dbReference type="Pfam" id="PF00589">
    <property type="entry name" value="Phage_integrase"/>
    <property type="match status" value="1"/>
</dbReference>
<proteinExistence type="predicted"/>
<dbReference type="RefSeq" id="WP_143172268.1">
    <property type="nucleotide sequence ID" value="NZ_CALGVN010000027.1"/>
</dbReference>